<protein>
    <submittedName>
        <fullName evidence="2">Uncharacterized protein</fullName>
    </submittedName>
</protein>
<gene>
    <name evidence="2" type="ORF">FEAC_20550</name>
</gene>
<comment type="caution">
    <text evidence="2">The sequence shown here is derived from an EMBL/GenBank/DDBJ whole genome shotgun (WGS) entry which is preliminary data.</text>
</comment>
<organism evidence="2 3">
    <name type="scientific">Ferrimicrobium acidiphilum DSM 19497</name>
    <dbReference type="NCBI Taxonomy" id="1121877"/>
    <lineage>
        <taxon>Bacteria</taxon>
        <taxon>Bacillati</taxon>
        <taxon>Actinomycetota</taxon>
        <taxon>Acidimicrobiia</taxon>
        <taxon>Acidimicrobiales</taxon>
        <taxon>Acidimicrobiaceae</taxon>
        <taxon>Ferrimicrobium</taxon>
    </lineage>
</organism>
<name>A0A0D8FSD4_9ACTN</name>
<keyword evidence="3" id="KW-1185">Reference proteome</keyword>
<evidence type="ECO:0000256" key="1">
    <source>
        <dbReference type="SAM" id="Coils"/>
    </source>
</evidence>
<sequence>MLTLRPEEVEEVAQAVARYRKSVNDLAAEAQVELDELVARVRATRASDRR</sequence>
<evidence type="ECO:0000313" key="2">
    <source>
        <dbReference type="EMBL" id="KJE76193.1"/>
    </source>
</evidence>
<reference evidence="2 3" key="1">
    <citation type="submission" date="2015-01" db="EMBL/GenBank/DDBJ databases">
        <title>Draft genome of the acidophilic iron oxidizer Ferrimicrobium acidiphilum strain T23.</title>
        <authorList>
            <person name="Poehlein A."/>
            <person name="Eisen S."/>
            <person name="Schloemann M."/>
            <person name="Johnson B.D."/>
            <person name="Daniel R."/>
            <person name="Muehling M."/>
        </authorList>
    </citation>
    <scope>NUCLEOTIDE SEQUENCE [LARGE SCALE GENOMIC DNA]</scope>
    <source>
        <strain evidence="2 3">T23</strain>
    </source>
</reference>
<feature type="coiled-coil region" evidence="1">
    <location>
        <begin position="9"/>
        <end position="47"/>
    </location>
</feature>
<dbReference type="Proteomes" id="UP000032336">
    <property type="component" value="Unassembled WGS sequence"/>
</dbReference>
<accession>A0A0D8FSD4</accession>
<evidence type="ECO:0000313" key="3">
    <source>
        <dbReference type="Proteomes" id="UP000032336"/>
    </source>
</evidence>
<dbReference type="STRING" id="1121877.FEAC_20550"/>
<dbReference type="AlphaFoldDB" id="A0A0D8FSD4"/>
<keyword evidence="1" id="KW-0175">Coiled coil</keyword>
<proteinExistence type="predicted"/>
<dbReference type="EMBL" id="JXUW01000020">
    <property type="protein sequence ID" value="KJE76193.1"/>
    <property type="molecule type" value="Genomic_DNA"/>
</dbReference>